<evidence type="ECO:0000313" key="3">
    <source>
        <dbReference type="Proteomes" id="UP000822688"/>
    </source>
</evidence>
<evidence type="ECO:0000256" key="1">
    <source>
        <dbReference type="SAM" id="SignalP"/>
    </source>
</evidence>
<reference evidence="2" key="1">
    <citation type="submission" date="2020-06" db="EMBL/GenBank/DDBJ databases">
        <title>WGS assembly of Ceratodon purpureus strain R40.</title>
        <authorList>
            <person name="Carey S.B."/>
            <person name="Jenkins J."/>
            <person name="Shu S."/>
            <person name="Lovell J.T."/>
            <person name="Sreedasyam A."/>
            <person name="Maumus F."/>
            <person name="Tiley G.P."/>
            <person name="Fernandez-Pozo N."/>
            <person name="Barry K."/>
            <person name="Chen C."/>
            <person name="Wang M."/>
            <person name="Lipzen A."/>
            <person name="Daum C."/>
            <person name="Saski C.A."/>
            <person name="Payton A.C."/>
            <person name="Mcbreen J.C."/>
            <person name="Conrad R.E."/>
            <person name="Kollar L.M."/>
            <person name="Olsson S."/>
            <person name="Huttunen S."/>
            <person name="Landis J.B."/>
            <person name="Wickett N.J."/>
            <person name="Johnson M.G."/>
            <person name="Rensing S.A."/>
            <person name="Grimwood J."/>
            <person name="Schmutz J."/>
            <person name="Mcdaniel S.F."/>
        </authorList>
    </citation>
    <scope>NUCLEOTIDE SEQUENCE</scope>
    <source>
        <strain evidence="2">R40</strain>
    </source>
</reference>
<dbReference type="AlphaFoldDB" id="A0A8T0IWG9"/>
<feature type="signal peptide" evidence="1">
    <location>
        <begin position="1"/>
        <end position="18"/>
    </location>
</feature>
<evidence type="ECO:0000313" key="2">
    <source>
        <dbReference type="EMBL" id="KAG0588060.1"/>
    </source>
</evidence>
<sequence>MSVIRLCVLLVSMANVLNMELDFSKKLSIWMVLDDINLIMLRWVAGHRPLLFHSVCCGKDF</sequence>
<keyword evidence="3" id="KW-1185">Reference proteome</keyword>
<proteinExistence type="predicted"/>
<gene>
    <name evidence="2" type="ORF">KC19_2G212600</name>
</gene>
<feature type="chain" id="PRO_5035917236" evidence="1">
    <location>
        <begin position="19"/>
        <end position="61"/>
    </location>
</feature>
<dbReference type="EMBL" id="CM026422">
    <property type="protein sequence ID" value="KAG0588060.1"/>
    <property type="molecule type" value="Genomic_DNA"/>
</dbReference>
<protein>
    <submittedName>
        <fullName evidence="2">Uncharacterized protein</fullName>
    </submittedName>
</protein>
<keyword evidence="1" id="KW-0732">Signal</keyword>
<accession>A0A8T0IWG9</accession>
<dbReference type="Proteomes" id="UP000822688">
    <property type="component" value="Chromosome 2"/>
</dbReference>
<organism evidence="2 3">
    <name type="scientific">Ceratodon purpureus</name>
    <name type="common">Fire moss</name>
    <name type="synonym">Dicranum purpureum</name>
    <dbReference type="NCBI Taxonomy" id="3225"/>
    <lineage>
        <taxon>Eukaryota</taxon>
        <taxon>Viridiplantae</taxon>
        <taxon>Streptophyta</taxon>
        <taxon>Embryophyta</taxon>
        <taxon>Bryophyta</taxon>
        <taxon>Bryophytina</taxon>
        <taxon>Bryopsida</taxon>
        <taxon>Dicranidae</taxon>
        <taxon>Pseudoditrichales</taxon>
        <taxon>Ditrichaceae</taxon>
        <taxon>Ceratodon</taxon>
    </lineage>
</organism>
<comment type="caution">
    <text evidence="2">The sequence shown here is derived from an EMBL/GenBank/DDBJ whole genome shotgun (WGS) entry which is preliminary data.</text>
</comment>
<name>A0A8T0IWG9_CERPU</name>